<comment type="similarity">
    <text evidence="1">Belongs to the TRAFAC class dynamin-like GTPase superfamily. IRG family.</text>
</comment>
<dbReference type="PANTHER" id="PTHR32341:SF16">
    <property type="match status" value="1"/>
</dbReference>
<sequence length="616" mass="68282">MTAPAGLDDTFLQEMRVCYNAQDTSTAASRLQALVDSVNALKANVAFVGSRGSGVTTVIHALMGERPGLDNPHSFFQQTPEPTGQPTRHTHPTYPNVTLWDLPGFQEPEKPGEYMQRLGDLVNWTCLVLVVAAGSLADPHLLLLKAFKEKRKPYYVLRTKVDLDLHTAKRRFRAQYSPAEALALARKGVSETLAKNGLEAKRVFLVSALEMDQYEFSQFEDLLEEEIIHLKRAHNRELEDLRAGSQRKIQELYQACATSGLAEVPAIIHSVLDEPSQIRLDVAVLGEAGSGKSTLVNALRGVGSGKPGAAPTGVTTDTQKPTAYTHPSMPNLYLWDLPGVGAMEEDVGRLDLSHYDFFLLTASERYRQAQSQLVRAVSATGKQFFFVRTKVDVDLEAQPSPEPGLMEKIRNSCMAALQKDGVGSPRVFLVSSLLHNTYDLPALQEALKNDTPALKREALKRAIPMALSRLVRSKSKLLMKDLWDKTLQSCLYCVGKPGPDVATYLIATILAFSIELGLDKDSLAQVAKATEKSVKLLQIEIRCPLVKWPNPDQVLKQVTKPVPLSAQMWSYVPYWGRGAVGQPEISFEATYRLLVDTLTEMEEDAERMLHRAYTRE</sequence>
<evidence type="ECO:0000259" key="5">
    <source>
        <dbReference type="PROSITE" id="PS51716"/>
    </source>
</evidence>
<dbReference type="PROSITE" id="PS51716">
    <property type="entry name" value="G_IRG"/>
    <property type="match status" value="2"/>
</dbReference>
<evidence type="ECO:0000256" key="3">
    <source>
        <dbReference type="ARBA" id="ARBA00022801"/>
    </source>
</evidence>
<keyword evidence="7" id="KW-1185">Reference proteome</keyword>
<dbReference type="GO" id="GO:0016020">
    <property type="term" value="C:membrane"/>
    <property type="evidence" value="ECO:0007669"/>
    <property type="project" value="InterPro"/>
</dbReference>
<dbReference type="SUPFAM" id="SSF52540">
    <property type="entry name" value="P-loop containing nucleoside triphosphate hydrolases"/>
    <property type="match status" value="2"/>
</dbReference>
<keyword evidence="4" id="KW-0342">GTP-binding</keyword>
<dbReference type="InterPro" id="IPR027417">
    <property type="entry name" value="P-loop_NTPase"/>
</dbReference>
<dbReference type="InterPro" id="IPR030385">
    <property type="entry name" value="G_IRG_dom"/>
</dbReference>
<dbReference type="Pfam" id="PF05049">
    <property type="entry name" value="IIGP"/>
    <property type="match status" value="2"/>
</dbReference>
<protein>
    <recommendedName>
        <fullName evidence="5">IRG-type G domain-containing protein</fullName>
    </recommendedName>
</protein>
<keyword evidence="3" id="KW-0378">Hydrolase</keyword>
<reference evidence="6" key="2">
    <citation type="submission" date="2025-09" db="UniProtKB">
        <authorList>
            <consortium name="Ensembl"/>
        </authorList>
    </citation>
    <scope>IDENTIFICATION</scope>
</reference>
<evidence type="ECO:0000313" key="7">
    <source>
        <dbReference type="Proteomes" id="UP000694393"/>
    </source>
</evidence>
<feature type="domain" description="IRG-type G" evidence="5">
    <location>
        <begin position="278"/>
        <end position="450"/>
    </location>
</feature>
<dbReference type="FunFam" id="3.40.50.300:FF:000541">
    <property type="entry name" value="Immunity related GTPase M"/>
    <property type="match status" value="1"/>
</dbReference>
<dbReference type="AlphaFoldDB" id="A0A8C8SPC0"/>
<feature type="domain" description="IRG-type G" evidence="5">
    <location>
        <begin position="41"/>
        <end position="226"/>
    </location>
</feature>
<dbReference type="GO" id="GO:0016787">
    <property type="term" value="F:hydrolase activity"/>
    <property type="evidence" value="ECO:0007669"/>
    <property type="project" value="UniProtKB-KW"/>
</dbReference>
<evidence type="ECO:0000256" key="4">
    <source>
        <dbReference type="ARBA" id="ARBA00023134"/>
    </source>
</evidence>
<dbReference type="Ensembl" id="ENSPCET00000023615.1">
    <property type="protein sequence ID" value="ENSPCEP00000022853.1"/>
    <property type="gene ID" value="ENSPCEG00000017410.1"/>
</dbReference>
<dbReference type="PANTHER" id="PTHR32341">
    <property type="entry name" value="INTERFERON-INDUCIBLE GTPASE"/>
    <property type="match status" value="1"/>
</dbReference>
<dbReference type="GO" id="GO:0005525">
    <property type="term" value="F:GTP binding"/>
    <property type="evidence" value="ECO:0007669"/>
    <property type="project" value="UniProtKB-KW"/>
</dbReference>
<name>A0A8C8SPC0_9SAUR</name>
<dbReference type="Proteomes" id="UP000694393">
    <property type="component" value="Unplaced"/>
</dbReference>
<organism evidence="6 7">
    <name type="scientific">Pelusios castaneus</name>
    <name type="common">West African mud turtle</name>
    <dbReference type="NCBI Taxonomy" id="367368"/>
    <lineage>
        <taxon>Eukaryota</taxon>
        <taxon>Metazoa</taxon>
        <taxon>Chordata</taxon>
        <taxon>Craniata</taxon>
        <taxon>Vertebrata</taxon>
        <taxon>Euteleostomi</taxon>
        <taxon>Archelosauria</taxon>
        <taxon>Testudinata</taxon>
        <taxon>Testudines</taxon>
        <taxon>Pleurodira</taxon>
        <taxon>Pelomedusidae</taxon>
        <taxon>Pelusios</taxon>
    </lineage>
</organism>
<dbReference type="Gene3D" id="3.40.50.300">
    <property type="entry name" value="P-loop containing nucleotide triphosphate hydrolases"/>
    <property type="match status" value="2"/>
</dbReference>
<evidence type="ECO:0000313" key="6">
    <source>
        <dbReference type="Ensembl" id="ENSPCEP00000022853.1"/>
    </source>
</evidence>
<proteinExistence type="inferred from homology"/>
<evidence type="ECO:0000256" key="2">
    <source>
        <dbReference type="ARBA" id="ARBA00022741"/>
    </source>
</evidence>
<dbReference type="InterPro" id="IPR051515">
    <property type="entry name" value="IRG"/>
</dbReference>
<accession>A0A8C8SPC0</accession>
<keyword evidence="2" id="KW-0547">Nucleotide-binding</keyword>
<evidence type="ECO:0000256" key="1">
    <source>
        <dbReference type="ARBA" id="ARBA00005429"/>
    </source>
</evidence>
<reference evidence="6" key="1">
    <citation type="submission" date="2025-08" db="UniProtKB">
        <authorList>
            <consortium name="Ensembl"/>
        </authorList>
    </citation>
    <scope>IDENTIFICATION</scope>
</reference>
<dbReference type="InterPro" id="IPR007743">
    <property type="entry name" value="Immunity-related_GTPase-like"/>
</dbReference>